<dbReference type="GO" id="GO:0031514">
    <property type="term" value="C:motile cilium"/>
    <property type="evidence" value="ECO:0007669"/>
    <property type="project" value="InterPro"/>
</dbReference>
<accession>A0A836GQK9</accession>
<evidence type="ECO:0000313" key="4">
    <source>
        <dbReference type="Proteomes" id="UP000674179"/>
    </source>
</evidence>
<feature type="coiled-coil region" evidence="1">
    <location>
        <begin position="580"/>
        <end position="618"/>
    </location>
</feature>
<dbReference type="RefSeq" id="XP_067695799.1">
    <property type="nucleotide sequence ID" value="XM_067839309.1"/>
</dbReference>
<feature type="region of interest" description="Disordered" evidence="2">
    <location>
        <begin position="161"/>
        <end position="183"/>
    </location>
</feature>
<comment type="caution">
    <text evidence="3">The sequence shown here is derived from an EMBL/GenBank/DDBJ whole genome shotgun (WGS) entry which is preliminary data.</text>
</comment>
<feature type="region of interest" description="Disordered" evidence="2">
    <location>
        <begin position="1"/>
        <end position="22"/>
    </location>
</feature>
<dbReference type="PANTHER" id="PTHR34732">
    <property type="entry name" value="69 KDA PARAFLAGELLAR ROD PROTEIN-RELATED"/>
    <property type="match status" value="1"/>
</dbReference>
<feature type="region of interest" description="Disordered" evidence="2">
    <location>
        <begin position="883"/>
        <end position="1074"/>
    </location>
</feature>
<feature type="compositionally biased region" description="Low complexity" evidence="2">
    <location>
        <begin position="1002"/>
        <end position="1037"/>
    </location>
</feature>
<evidence type="ECO:0000256" key="2">
    <source>
        <dbReference type="SAM" id="MobiDB-lite"/>
    </source>
</evidence>
<keyword evidence="1" id="KW-0175">Coiled coil</keyword>
<sequence length="1074" mass="116524">MPLPWKTGAAPSPSDSGGGGAADAQVVRSVLEMPTELSTVHAQLTLLEGVMRAAVFSTNSSQASAQSHLKPVELGTATGAMAELLVPSVIATTPSNASERLKALHDNLRRLRHLMQQYEEASQRVVEVHLIPSPETGEPTLGSVATPTALALKGKKKVILQQPSASVPPAPAATENDSNGGSNSPVFVDLKQVEELQKPFPSLHQRRALASDAVFTRFCGLRVAPDQLLLPLQSPESPKALATLSTLPQQRMSPREPVLLRGIDGGAADKEKCDKGDSASRDAAAAETHGPSNSARASQTPGCASAKGRDNSGASSSLESLSSSMPQQRPHANVEAVLEAYAALFYRPFGAAASPAHGAKAAAPGLPFSSTLAVDAEVARELQDTRDRLAALQRCNLFSYEAQLKAEAATVENHSPGDKRSSTVNEAGPAKRRAAVGAQVDDIKWQHMPIAVQHMQDGVTALQARFTRDSHYASCGGPSLALIRQLSAWTQPLLRQLNELLSKSTLEEMEESTREKLRRMKFDVEELQQAQAEAISNGDMQRSEELYYEQTAVAEAMAAPYDELEAAMLKYGEVCVDAPLKGLLEQRDLLTRQLKCMIEEYASKLSEVALDVERVKEKRRAVAQARHRQRNNMSAYHHSWKKAWQTNSDQQMACYRAMEHLEKQLNDLQEAQSLLVDDWIRRVSHERQREEDAAAFACFADARAAALSETQSNLQAVVEGVRQYSGAVQFSCRHAEAFAHEVLHGHLSESQLALRKDRLEQFRTLSLTFGDLRFKKARNAEEIQKKIDHYTLQQEIAMDALNPKAKEFSKAKQRWESAKAEALKELDQLDQRSRRQLEGFRETERLLREAGVNFVSPEEELARRTEQRSQKLIQYQQLIEEGIGVRPTTSTSSAPSTASPKPTSLEVSAPSIAPRSSACTGGVAGLPGPNPPPPPQLMAFGSLRSSSGWPRAGEAANRTATFSRALGGKNGRQLPPLRNTTCTYPPPQRTEDSDGNGDESLAPTATATATSLQSLKPTSAAAAVAAAPTATSLSSLHSTEECDKQGISKTAQGDRSRTDTVSSLAFMRVRSGKR</sequence>
<dbReference type="InterPro" id="IPR053120">
    <property type="entry name" value="PFR_Component"/>
</dbReference>
<feature type="compositionally biased region" description="Basic and acidic residues" evidence="2">
    <location>
        <begin position="1038"/>
        <end position="1058"/>
    </location>
</feature>
<organism evidence="3 4">
    <name type="scientific">Leishmania enriettii</name>
    <dbReference type="NCBI Taxonomy" id="5663"/>
    <lineage>
        <taxon>Eukaryota</taxon>
        <taxon>Discoba</taxon>
        <taxon>Euglenozoa</taxon>
        <taxon>Kinetoplastea</taxon>
        <taxon>Metakinetoplastina</taxon>
        <taxon>Trypanosomatida</taxon>
        <taxon>Trypanosomatidae</taxon>
        <taxon>Leishmaniinae</taxon>
        <taxon>Leishmania</taxon>
    </lineage>
</organism>
<dbReference type="GeneID" id="94174819"/>
<feature type="compositionally biased region" description="Low complexity" evidence="2">
    <location>
        <begin position="315"/>
        <end position="324"/>
    </location>
</feature>
<name>A0A836GQK9_LEIEN</name>
<dbReference type="Pfam" id="PF05149">
    <property type="entry name" value="Flagellar_rod"/>
    <property type="match status" value="1"/>
</dbReference>
<evidence type="ECO:0000313" key="3">
    <source>
        <dbReference type="EMBL" id="KAG5486357.1"/>
    </source>
</evidence>
<dbReference type="GO" id="GO:0005516">
    <property type="term" value="F:calmodulin binding"/>
    <property type="evidence" value="ECO:0007669"/>
    <property type="project" value="InterPro"/>
</dbReference>
<reference evidence="3 4" key="1">
    <citation type="submission" date="2021-02" db="EMBL/GenBank/DDBJ databases">
        <title>Leishmania (Mundinia) enrietti genome sequencing and assembly.</title>
        <authorList>
            <person name="Almutairi H."/>
            <person name="Gatherer D."/>
        </authorList>
    </citation>
    <scope>NUCLEOTIDE SEQUENCE [LARGE SCALE GENOMIC DNA]</scope>
    <source>
        <strain evidence="3">CUR178</strain>
    </source>
</reference>
<dbReference type="KEGG" id="lenr:94174819"/>
<dbReference type="EMBL" id="JAFHKP010000005">
    <property type="protein sequence ID" value="KAG5486357.1"/>
    <property type="molecule type" value="Genomic_DNA"/>
</dbReference>
<evidence type="ECO:0000256" key="1">
    <source>
        <dbReference type="SAM" id="Coils"/>
    </source>
</evidence>
<dbReference type="AlphaFoldDB" id="A0A836GQK9"/>
<feature type="region of interest" description="Disordered" evidence="2">
    <location>
        <begin position="409"/>
        <end position="431"/>
    </location>
</feature>
<proteinExistence type="predicted"/>
<feature type="compositionally biased region" description="Polar residues" evidence="2">
    <location>
        <begin position="290"/>
        <end position="302"/>
    </location>
</feature>
<feature type="compositionally biased region" description="Basic and acidic residues" evidence="2">
    <location>
        <begin position="267"/>
        <end position="280"/>
    </location>
</feature>
<evidence type="ECO:0008006" key="5">
    <source>
        <dbReference type="Google" id="ProtNLM"/>
    </source>
</evidence>
<feature type="coiled-coil region" evidence="1">
    <location>
        <begin position="805"/>
        <end position="832"/>
    </location>
</feature>
<feature type="region of interest" description="Disordered" evidence="2">
    <location>
        <begin position="262"/>
        <end position="330"/>
    </location>
</feature>
<gene>
    <name evidence="3" type="ORF">CUR178_07669</name>
</gene>
<keyword evidence="4" id="KW-1185">Reference proteome</keyword>
<feature type="compositionally biased region" description="Low complexity" evidence="2">
    <location>
        <begin position="887"/>
        <end position="904"/>
    </location>
</feature>
<dbReference type="OrthoDB" id="265539at2759"/>
<dbReference type="PANTHER" id="PTHR34732:SF3">
    <property type="entry name" value="ROD PROTEIN, PUTATIVE-RELATED"/>
    <property type="match status" value="1"/>
</dbReference>
<protein>
    <recommendedName>
        <fullName evidence="5">Paraflagellar rod protein</fullName>
    </recommendedName>
</protein>
<dbReference type="InterPro" id="IPR007824">
    <property type="entry name" value="Flagellar_rod"/>
</dbReference>
<dbReference type="Proteomes" id="UP000674179">
    <property type="component" value="Chromosome 5"/>
</dbReference>